<dbReference type="Pfam" id="PF04116">
    <property type="entry name" value="FA_hydroxylase"/>
    <property type="match status" value="1"/>
</dbReference>
<feature type="domain" description="Fatty acid hydroxylase" evidence="3">
    <location>
        <begin position="658"/>
        <end position="800"/>
    </location>
</feature>
<evidence type="ECO:0000313" key="4">
    <source>
        <dbReference type="EMBL" id="KAK4085877.1"/>
    </source>
</evidence>
<reference evidence="4 5" key="1">
    <citation type="journal article" date="2024" name="Microbiol. Resour. Announc.">
        <title>Genome annotations for the ascomycete fungi Trichoderma harzianum, Trichoderma aggressivum, and Purpureocillium lilacinum.</title>
        <authorList>
            <person name="Beijen E.P.W."/>
            <person name="Ohm R.A."/>
        </authorList>
    </citation>
    <scope>NUCLEOTIDE SEQUENCE [LARGE SCALE GENOMIC DNA]</scope>
    <source>
        <strain evidence="4 5">CBS 150709</strain>
    </source>
</reference>
<evidence type="ECO:0000259" key="3">
    <source>
        <dbReference type="Pfam" id="PF04116"/>
    </source>
</evidence>
<keyword evidence="5" id="KW-1185">Reference proteome</keyword>
<organism evidence="4 5">
    <name type="scientific">Purpureocillium lilacinum</name>
    <name type="common">Paecilomyces lilacinus</name>
    <dbReference type="NCBI Taxonomy" id="33203"/>
    <lineage>
        <taxon>Eukaryota</taxon>
        <taxon>Fungi</taxon>
        <taxon>Dikarya</taxon>
        <taxon>Ascomycota</taxon>
        <taxon>Pezizomycotina</taxon>
        <taxon>Sordariomycetes</taxon>
        <taxon>Hypocreomycetidae</taxon>
        <taxon>Hypocreales</taxon>
        <taxon>Ophiocordycipitaceae</taxon>
        <taxon>Purpureocillium</taxon>
    </lineage>
</organism>
<proteinExistence type="predicted"/>
<protein>
    <recommendedName>
        <fullName evidence="3">Fatty acid hydroxylase domain-containing protein</fullName>
    </recommendedName>
</protein>
<name>A0ABR0BPG2_PURLI</name>
<evidence type="ECO:0000313" key="5">
    <source>
        <dbReference type="Proteomes" id="UP001287286"/>
    </source>
</evidence>
<feature type="compositionally biased region" description="Polar residues" evidence="1">
    <location>
        <begin position="459"/>
        <end position="468"/>
    </location>
</feature>
<feature type="compositionally biased region" description="Pro residues" evidence="1">
    <location>
        <begin position="427"/>
        <end position="436"/>
    </location>
</feature>
<feature type="transmembrane region" description="Helical" evidence="2">
    <location>
        <begin position="645"/>
        <end position="663"/>
    </location>
</feature>
<gene>
    <name evidence="4" type="ORF">Purlil1_9834</name>
</gene>
<keyword evidence="2" id="KW-0812">Transmembrane</keyword>
<keyword evidence="2" id="KW-0472">Membrane</keyword>
<dbReference type="InterPro" id="IPR006694">
    <property type="entry name" value="Fatty_acid_hydroxylase"/>
</dbReference>
<sequence>MAGLSVHTVINSRYQVFDRSGALPFSIVLGICRRSAQDADPRPFCLSTTHSILNVPYALSHKLLTLHEYDPESKRQVEVDGRDLEKCMSIYRYRIDPGDELALLLKPGKWYSLQNKSGGDVGVGAYANVDEEGYLSTPREEQKLRVRSSRADGWASFQVVSSLRWPPRIQTRMQRHQGGGDDSTNHTEGNATKLDITVINTGTQAITVQTRSRQRFLVPRGPMQPEEHYPPDDPRPRIIDTKTPAPAATLQVIDMATETVVREATKLGVRGLYQKHDPRPKLEVLTTLRPGEATHGKYGLRMEPRGMWWCFGDVEDFETRGEERVPRETFKTVVPPLMLDGDDVVEVQSLRPCFECCVVVVVVVVVVVGDSQAQRALANRTLVAVVAYHSSHNLTHEQRPSCKAPVLPQPARRLFPKILPLRRPPATSYPPGPVPFPGTRAAAAATTNEQKNEAPLTLLSRTSIFNDSRQPRPQHHRVTSPPPPPTAIQSTSLPHPQSSRQPCLLNPPPAAMDLLISLPLLSYFLSPHVASWSTSINIIFFYMTWTTLIITHPPVNVHIAGILVIRVIFWLVPSVLTLAFDSALPSLAASLKHGGWASLPPRNSRFIAQQFATAVANLVISTAFEGLAAKAYLGFFGRTDIKTSTTLPMPMTVFTHLVILYVAREVIVYYTHRYVLHQQSYGGTNMSFVFEWLAGPHRNWAHCLGGAPYSLLVFADHPLPSLMLRVIPVYFPAVLLRPHLLTYFLFLILVTIEETVTMSGYIAIPGFLMNGIAQRMAVHYASGGGANFGACGVLDWINETGGGAHILEEIAQ</sequence>
<feature type="transmembrane region" description="Helical" evidence="2">
    <location>
        <begin position="729"/>
        <end position="752"/>
    </location>
</feature>
<evidence type="ECO:0000256" key="2">
    <source>
        <dbReference type="SAM" id="Phobius"/>
    </source>
</evidence>
<dbReference type="Proteomes" id="UP001287286">
    <property type="component" value="Unassembled WGS sequence"/>
</dbReference>
<evidence type="ECO:0000256" key="1">
    <source>
        <dbReference type="SAM" id="MobiDB-lite"/>
    </source>
</evidence>
<feature type="transmembrane region" description="Helical" evidence="2">
    <location>
        <begin position="557"/>
        <end position="580"/>
    </location>
</feature>
<feature type="region of interest" description="Disordered" evidence="1">
    <location>
        <begin position="426"/>
        <end position="504"/>
    </location>
</feature>
<keyword evidence="2" id="KW-1133">Transmembrane helix</keyword>
<accession>A0ABR0BPG2</accession>
<feature type="compositionally biased region" description="Polar residues" evidence="1">
    <location>
        <begin position="487"/>
        <end position="501"/>
    </location>
</feature>
<dbReference type="EMBL" id="JAWRVI010000046">
    <property type="protein sequence ID" value="KAK4085877.1"/>
    <property type="molecule type" value="Genomic_DNA"/>
</dbReference>
<comment type="caution">
    <text evidence="4">The sequence shown here is derived from an EMBL/GenBank/DDBJ whole genome shotgun (WGS) entry which is preliminary data.</text>
</comment>
<feature type="transmembrane region" description="Helical" evidence="2">
    <location>
        <begin position="529"/>
        <end position="550"/>
    </location>
</feature>